<feature type="domain" description="VOC" evidence="2">
    <location>
        <begin position="135"/>
        <end position="245"/>
    </location>
</feature>
<dbReference type="SUPFAM" id="SSF54593">
    <property type="entry name" value="Glyoxalase/Bleomycin resistance protein/Dihydroxybiphenyl dioxygenase"/>
    <property type="match status" value="1"/>
</dbReference>
<dbReference type="PROSITE" id="PS51819">
    <property type="entry name" value="VOC"/>
    <property type="match status" value="1"/>
</dbReference>
<dbReference type="PANTHER" id="PTHR33993">
    <property type="entry name" value="GLYOXALASE-RELATED"/>
    <property type="match status" value="1"/>
</dbReference>
<accession>A0AAU1UK55</accession>
<dbReference type="Pfam" id="PF18029">
    <property type="entry name" value="Glyoxalase_6"/>
    <property type="match status" value="1"/>
</dbReference>
<name>A0AAU1UK55_9ACTN</name>
<dbReference type="Gene3D" id="3.10.180.10">
    <property type="entry name" value="2,3-Dihydroxybiphenyl 1,2-Dioxygenase, domain 1"/>
    <property type="match status" value="1"/>
</dbReference>
<dbReference type="InterPro" id="IPR037523">
    <property type="entry name" value="VOC_core"/>
</dbReference>
<gene>
    <name evidence="3" type="ORF">OHU69_45405</name>
</gene>
<dbReference type="InterPro" id="IPR029068">
    <property type="entry name" value="Glyas_Bleomycin-R_OHBP_Dase"/>
</dbReference>
<dbReference type="PANTHER" id="PTHR33993:SF5">
    <property type="entry name" value="GLYOXALASE"/>
    <property type="match status" value="1"/>
</dbReference>
<feature type="compositionally biased region" description="Polar residues" evidence="1">
    <location>
        <begin position="1"/>
        <end position="17"/>
    </location>
</feature>
<evidence type="ECO:0000259" key="2">
    <source>
        <dbReference type="PROSITE" id="PS51819"/>
    </source>
</evidence>
<evidence type="ECO:0000256" key="1">
    <source>
        <dbReference type="SAM" id="MobiDB-lite"/>
    </source>
</evidence>
<protein>
    <recommendedName>
        <fullName evidence="2">VOC domain-containing protein</fullName>
    </recommendedName>
</protein>
<feature type="region of interest" description="Disordered" evidence="1">
    <location>
        <begin position="1"/>
        <end position="30"/>
    </location>
</feature>
<dbReference type="InterPro" id="IPR052164">
    <property type="entry name" value="Anthracycline_SecMetBiosynth"/>
</dbReference>
<dbReference type="AlphaFoldDB" id="A0AAU1UK55"/>
<organism evidence="3">
    <name type="scientific">Streptomyces sp. NBC_00119</name>
    <dbReference type="NCBI Taxonomy" id="2975659"/>
    <lineage>
        <taxon>Bacteria</taxon>
        <taxon>Bacillati</taxon>
        <taxon>Actinomycetota</taxon>
        <taxon>Actinomycetes</taxon>
        <taxon>Kitasatosporales</taxon>
        <taxon>Streptomycetaceae</taxon>
        <taxon>Streptomyces</taxon>
    </lineage>
</organism>
<reference evidence="3" key="1">
    <citation type="submission" date="2022-10" db="EMBL/GenBank/DDBJ databases">
        <title>The complete genomes of actinobacterial strains from the NBC collection.</title>
        <authorList>
            <person name="Joergensen T.S."/>
            <person name="Alvarez Arevalo M."/>
            <person name="Sterndorff E.B."/>
            <person name="Faurdal D."/>
            <person name="Vuksanovic O."/>
            <person name="Mourched A.-S."/>
            <person name="Charusanti P."/>
            <person name="Shaw S."/>
            <person name="Blin K."/>
            <person name="Weber T."/>
        </authorList>
    </citation>
    <scope>NUCLEOTIDE SEQUENCE</scope>
    <source>
        <strain evidence="3">NBC_00119</strain>
    </source>
</reference>
<evidence type="ECO:0000313" key="3">
    <source>
        <dbReference type="EMBL" id="WTS17638.1"/>
    </source>
</evidence>
<sequence length="246" mass="27357">MTQALNSSRTAQETSGADTRPDIPGLDTSDPLDRLLAEVAARRGEFEEKRHVPRDSTFGWTAWREKGPVTRTAWQDATPSSLRQTDGRPAWRPRHRVRALGARGRSHPEGKRAVVWCRPARAPSWQDGGMERVLGIGGYFMRADDPAALSAWYRDCLGLDADENGLWHQEAGPTVFAAFESGTDYFGSCTQRTMLNFRVRDLDAMLAQLRAKGADVAGETQDMEGVGRFGWVTDPEGNRVELWQPA</sequence>
<proteinExistence type="predicted"/>
<dbReference type="EMBL" id="CP108195">
    <property type="protein sequence ID" value="WTS17638.1"/>
    <property type="molecule type" value="Genomic_DNA"/>
</dbReference>
<dbReference type="InterPro" id="IPR041581">
    <property type="entry name" value="Glyoxalase_6"/>
</dbReference>